<evidence type="ECO:0000313" key="1">
    <source>
        <dbReference type="EMBL" id="QOR58062.1"/>
    </source>
</evidence>
<dbReference type="InterPro" id="IPR057118">
    <property type="entry name" value="R1-like"/>
</dbReference>
<sequence length="327" mass="37435">MITKLTSIKTVIAKIIADLDLKEDDMRISDIRSWCGEAIEKIGAVTQFIPKVSGQDGTPITKLCGYQASLPCDLHQLHQVAYSFNCDGPWFPMRKATGSFAVWGHGKCCCNCDCYDELGHKKECRHSNCCEHCDPNMIVQEDTMVNLVVDMIGNIDKTEALELLNTNQNLRTIISNLINERTYNDGFNTANPSGGLQYSIKPGFIMCNVPSGYLKLSYSAIPTDEDGYTLIPDLTSYTEAIYWYVTMKLKYPEYLNGKLNREVYYDIKRSWNFYRNQAYAEALMPNEDGMESIKNNWNKIVPEFRDHNTFYSHTGERQIIYNANERY</sequence>
<dbReference type="KEGG" id="vg:65128514"/>
<reference evidence="1 2" key="1">
    <citation type="submission" date="2020-07" db="EMBL/GenBank/DDBJ databases">
        <title>Taxonomic proposal: Crassvirales, a new order of highly abundant and diverse bacterial viruses.</title>
        <authorList>
            <person name="Shkoporov A.N."/>
            <person name="Stockdale S.R."/>
            <person name="Guerin E."/>
            <person name="Ross R.P."/>
            <person name="Hill C."/>
        </authorList>
    </citation>
    <scope>NUCLEOTIDE SEQUENCE [LARGE SCALE GENOMIC DNA]</scope>
</reference>
<name>A0A7M1RW15_9CAUD</name>
<dbReference type="EMBL" id="MT774375">
    <property type="protein sequence ID" value="QOR58062.1"/>
    <property type="molecule type" value="Genomic_DNA"/>
</dbReference>
<dbReference type="GeneID" id="65128514"/>
<protein>
    <submittedName>
        <fullName evidence="1">Putative tail tubular protein</fullName>
    </submittedName>
</protein>
<keyword evidence="2" id="KW-1185">Reference proteome</keyword>
<accession>A0A7M1RW15</accession>
<evidence type="ECO:0000313" key="2">
    <source>
        <dbReference type="Proteomes" id="UP000593838"/>
    </source>
</evidence>
<dbReference type="Pfam" id="PF24228">
    <property type="entry name" value="CrAss_Ring_1"/>
    <property type="match status" value="1"/>
</dbReference>
<dbReference type="RefSeq" id="YP_010110220.1">
    <property type="nucleotide sequence ID" value="NC_055868.1"/>
</dbReference>
<organism evidence="1 2">
    <name type="scientific">uncultured phage cr50_1</name>
    <dbReference type="NCBI Taxonomy" id="2772059"/>
    <lineage>
        <taxon>Viruses</taxon>
        <taxon>Duplodnaviria</taxon>
        <taxon>Heunggongvirae</taxon>
        <taxon>Uroviricota</taxon>
        <taxon>Caudoviricetes</taxon>
        <taxon>Crassvirales</taxon>
        <taxon>Suoliviridae</taxon>
        <taxon>Boorivirinae</taxon>
        <taxon>Cohcovirus</taxon>
        <taxon>Cohcovirus hiberniae</taxon>
    </lineage>
</organism>
<proteinExistence type="predicted"/>
<dbReference type="Proteomes" id="UP000593838">
    <property type="component" value="Segment"/>
</dbReference>